<organism evidence="2 3">
    <name type="scientific">Nostoc minutum NIES-26</name>
    <dbReference type="NCBI Taxonomy" id="1844469"/>
    <lineage>
        <taxon>Bacteria</taxon>
        <taxon>Bacillati</taxon>
        <taxon>Cyanobacteriota</taxon>
        <taxon>Cyanophyceae</taxon>
        <taxon>Nostocales</taxon>
        <taxon>Nostocaceae</taxon>
        <taxon>Nostoc</taxon>
    </lineage>
</organism>
<evidence type="ECO:0000313" key="3">
    <source>
        <dbReference type="Proteomes" id="UP000252107"/>
    </source>
</evidence>
<keyword evidence="1 2" id="KW-0808">Transferase</keyword>
<comment type="caution">
    <text evidence="2">The sequence shown here is derived from an EMBL/GenBank/DDBJ whole genome shotgun (WGS) entry which is preliminary data.</text>
</comment>
<dbReference type="Proteomes" id="UP000252107">
    <property type="component" value="Unassembled WGS sequence"/>
</dbReference>
<dbReference type="GO" id="GO:0009103">
    <property type="term" value="P:lipopolysaccharide biosynthetic process"/>
    <property type="evidence" value="ECO:0007669"/>
    <property type="project" value="TreeGrafter"/>
</dbReference>
<dbReference type="CDD" id="cd03809">
    <property type="entry name" value="GT4_MtfB-like"/>
    <property type="match status" value="1"/>
</dbReference>
<name>A0A367QN40_9NOSO</name>
<dbReference type="GO" id="GO:0016757">
    <property type="term" value="F:glycosyltransferase activity"/>
    <property type="evidence" value="ECO:0007669"/>
    <property type="project" value="TreeGrafter"/>
</dbReference>
<accession>A0A367QN40</accession>
<gene>
    <name evidence="2" type="ORF">A6770_03380</name>
</gene>
<dbReference type="AlphaFoldDB" id="A0A367QN40"/>
<proteinExistence type="predicted"/>
<dbReference type="SUPFAM" id="SSF53756">
    <property type="entry name" value="UDP-Glycosyltransferase/glycogen phosphorylase"/>
    <property type="match status" value="1"/>
</dbReference>
<sequence length="1046" mass="119449">MNNDIANSELNRLIPPEIKNDEFYAAIQRIAKEEDIKTVLEIGSSTGEGSTEAFVTGMRHNPNKPILFCMEVSNSRFNELKNRYNNERFIKFYNISSVPLESFPDEQEVIDFYNKTDNNLKFYPLERVISWLQQDIKYVKESGLSDNGIRKIKHENNIEYFDLVLIDGSEFTGSAELDEIYGANYIILDDINTFKNYKNFNRLSKDNNYSLISYSHKIRNGYAIFRRVSSNQKIVSPIHFFTIVLNGQPFIRYHIEIFKQLPFKWHWHIVEGVAELKHDTSWSVKLGGHISDDIHKNGRSCDGTTEYIDELAQLFPENITVYRKPEGVFWDGKREMVNAPLVNIQEECLLWQVDVDELWTLEQICNGREVFISNPNKTAAFYWCWYFVGEKLIISTRNCYAQNPQQEWLRTWRFKPGYIWAAHEPPVLIEPLADGQYKNVAATNPFLHQETEAHGLVFQHFAYVTQEQLSFKEKYYGYSNAVSQWLSLQKNTKLPILLKEYFPWVQDVTQVDIAHRHGIIPIAQRDDSKNNWRFLQPEEVQRQIAKISNSSPIIIIDAVFFQLYQTGIARVWKSLLEEWSNNEFAKHIIVLDRAGTAPKIPGIRYLNIPLYDYENADFDREILQQVCDEQGADLFISSYYTTPNTTPSVFMAYDMIPEVMGWNLNLLMWREKHKAIQNASAYIAISENTARDLVSYFTDIPLEIITVAHCGVKNTFALAKSEDISAFKTKYGITKPYFILVGAGSGYKNSILFFQAFSQLVSNYGFDIILTGSGGVLAPEHRVYTSGSAVHMLQLSDEELAIAYSGAIALVYPSKYEGFGMPIIEAMACGCPVITCPNASIPEVAGEAAIYINDNDIDGLANALCEIQKPTVRQSLISAGLAQAQKFSWSKMAEFISSALIDTTLIALHLKEINLVIFPDWSESEDLIGLELAQVIKTLAIHPENRNTTLLIDTTNISTEDAELLLSSVTMSLLMEEDLDITDGLEISLLGSLADIQWKALLSHIHGRIFLEHENQQALIHTKVETLTSYELASFSQVRNEEFFFA</sequence>
<keyword evidence="3" id="KW-1185">Reference proteome</keyword>
<reference evidence="2" key="1">
    <citation type="submission" date="2016-04" db="EMBL/GenBank/DDBJ databases">
        <authorList>
            <person name="Tabuchi Yagui T.R."/>
        </authorList>
    </citation>
    <scope>NUCLEOTIDE SEQUENCE [LARGE SCALE GENOMIC DNA]</scope>
    <source>
        <strain evidence="2">NIES-26</strain>
    </source>
</reference>
<dbReference type="PANTHER" id="PTHR46401:SF2">
    <property type="entry name" value="GLYCOSYLTRANSFERASE WBBK-RELATED"/>
    <property type="match status" value="1"/>
</dbReference>
<dbReference type="Gene3D" id="3.40.50.2000">
    <property type="entry name" value="Glycogen Phosphorylase B"/>
    <property type="match status" value="2"/>
</dbReference>
<evidence type="ECO:0000256" key="1">
    <source>
        <dbReference type="ARBA" id="ARBA00022679"/>
    </source>
</evidence>
<dbReference type="Pfam" id="PF13692">
    <property type="entry name" value="Glyco_trans_1_4"/>
    <property type="match status" value="1"/>
</dbReference>
<protein>
    <submittedName>
        <fullName evidence="2">Glycosyl transferase family 1</fullName>
    </submittedName>
</protein>
<evidence type="ECO:0000313" key="2">
    <source>
        <dbReference type="EMBL" id="RCJ24713.1"/>
    </source>
</evidence>
<dbReference type="EMBL" id="LXQD01000317">
    <property type="protein sequence ID" value="RCJ24713.1"/>
    <property type="molecule type" value="Genomic_DNA"/>
</dbReference>
<dbReference type="PANTHER" id="PTHR46401">
    <property type="entry name" value="GLYCOSYLTRANSFERASE WBBK-RELATED"/>
    <property type="match status" value="1"/>
</dbReference>